<organism evidence="2 3">
    <name type="scientific">Mycena rosella</name>
    <name type="common">Pink bonnet</name>
    <name type="synonym">Agaricus rosellus</name>
    <dbReference type="NCBI Taxonomy" id="1033263"/>
    <lineage>
        <taxon>Eukaryota</taxon>
        <taxon>Fungi</taxon>
        <taxon>Dikarya</taxon>
        <taxon>Basidiomycota</taxon>
        <taxon>Agaricomycotina</taxon>
        <taxon>Agaricomycetes</taxon>
        <taxon>Agaricomycetidae</taxon>
        <taxon>Agaricales</taxon>
        <taxon>Marasmiineae</taxon>
        <taxon>Mycenaceae</taxon>
        <taxon>Mycena</taxon>
    </lineage>
</organism>
<name>A0AAD7GQK9_MYCRO</name>
<dbReference type="Proteomes" id="UP001221757">
    <property type="component" value="Unassembled WGS sequence"/>
</dbReference>
<dbReference type="AlphaFoldDB" id="A0AAD7GQK9"/>
<sequence>MFFTTTFFTLLLAALTNAAAIFPRDDDLVTFCFSENSCFQASVLPDAGCTDLPLFSESFATASLSAPGLECILSPDRGCLGNTGLTGILSNSAGTVELSALGLTNVASFLCTPDVDLINLCFPTVTEGCYQATTITDGCANLPRISEPFVSASLTTSGTNCTLFEDADCAGASTVVAEALVTVDLGPLGLSNVGSISCLDT</sequence>
<evidence type="ECO:0000313" key="3">
    <source>
        <dbReference type="Proteomes" id="UP001221757"/>
    </source>
</evidence>
<accession>A0AAD7GQK9</accession>
<feature type="signal peptide" evidence="1">
    <location>
        <begin position="1"/>
        <end position="18"/>
    </location>
</feature>
<evidence type="ECO:0000256" key="1">
    <source>
        <dbReference type="SAM" id="SignalP"/>
    </source>
</evidence>
<comment type="caution">
    <text evidence="2">The sequence shown here is derived from an EMBL/GenBank/DDBJ whole genome shotgun (WGS) entry which is preliminary data.</text>
</comment>
<evidence type="ECO:0000313" key="2">
    <source>
        <dbReference type="EMBL" id="KAJ7703534.1"/>
    </source>
</evidence>
<proteinExistence type="predicted"/>
<dbReference type="EMBL" id="JARKIE010000012">
    <property type="protein sequence ID" value="KAJ7703534.1"/>
    <property type="molecule type" value="Genomic_DNA"/>
</dbReference>
<feature type="chain" id="PRO_5042227384" evidence="1">
    <location>
        <begin position="19"/>
        <end position="201"/>
    </location>
</feature>
<protein>
    <submittedName>
        <fullName evidence="2">Uncharacterized protein</fullName>
    </submittedName>
</protein>
<reference evidence="2" key="1">
    <citation type="submission" date="2023-03" db="EMBL/GenBank/DDBJ databases">
        <title>Massive genome expansion in bonnet fungi (Mycena s.s.) driven by repeated elements and novel gene families across ecological guilds.</title>
        <authorList>
            <consortium name="Lawrence Berkeley National Laboratory"/>
            <person name="Harder C.B."/>
            <person name="Miyauchi S."/>
            <person name="Viragh M."/>
            <person name="Kuo A."/>
            <person name="Thoen E."/>
            <person name="Andreopoulos B."/>
            <person name="Lu D."/>
            <person name="Skrede I."/>
            <person name="Drula E."/>
            <person name="Henrissat B."/>
            <person name="Morin E."/>
            <person name="Kohler A."/>
            <person name="Barry K."/>
            <person name="LaButti K."/>
            <person name="Morin E."/>
            <person name="Salamov A."/>
            <person name="Lipzen A."/>
            <person name="Mereny Z."/>
            <person name="Hegedus B."/>
            <person name="Baldrian P."/>
            <person name="Stursova M."/>
            <person name="Weitz H."/>
            <person name="Taylor A."/>
            <person name="Grigoriev I.V."/>
            <person name="Nagy L.G."/>
            <person name="Martin F."/>
            <person name="Kauserud H."/>
        </authorList>
    </citation>
    <scope>NUCLEOTIDE SEQUENCE</scope>
    <source>
        <strain evidence="2">CBHHK067</strain>
    </source>
</reference>
<keyword evidence="3" id="KW-1185">Reference proteome</keyword>
<gene>
    <name evidence="2" type="ORF">B0H17DRAFT_1040722</name>
</gene>
<keyword evidence="1" id="KW-0732">Signal</keyword>